<evidence type="ECO:0000313" key="2">
    <source>
        <dbReference type="EMBL" id="KAK8401150.1"/>
    </source>
</evidence>
<accession>A0AAW0UN86</accession>
<proteinExistence type="predicted"/>
<gene>
    <name evidence="2" type="ORF">O3P69_002721</name>
</gene>
<name>A0AAW0UN86_SCYPA</name>
<feature type="region of interest" description="Disordered" evidence="1">
    <location>
        <begin position="1"/>
        <end position="26"/>
    </location>
</feature>
<dbReference type="Proteomes" id="UP001487740">
    <property type="component" value="Unassembled WGS sequence"/>
</dbReference>
<feature type="compositionally biased region" description="Gly residues" evidence="1">
    <location>
        <begin position="1"/>
        <end position="16"/>
    </location>
</feature>
<reference evidence="2 3" key="1">
    <citation type="submission" date="2023-03" db="EMBL/GenBank/DDBJ databases">
        <title>High-quality genome of Scylla paramamosain provides insights in environmental adaptation.</title>
        <authorList>
            <person name="Zhang L."/>
        </authorList>
    </citation>
    <scope>NUCLEOTIDE SEQUENCE [LARGE SCALE GENOMIC DNA]</scope>
    <source>
        <strain evidence="2">LZ_2023a</strain>
        <tissue evidence="2">Muscle</tissue>
    </source>
</reference>
<evidence type="ECO:0000256" key="1">
    <source>
        <dbReference type="SAM" id="MobiDB-lite"/>
    </source>
</evidence>
<feature type="region of interest" description="Disordered" evidence="1">
    <location>
        <begin position="42"/>
        <end position="68"/>
    </location>
</feature>
<dbReference type="EMBL" id="JARAKH010000009">
    <property type="protein sequence ID" value="KAK8401150.1"/>
    <property type="molecule type" value="Genomic_DNA"/>
</dbReference>
<dbReference type="AlphaFoldDB" id="A0AAW0UN86"/>
<keyword evidence="3" id="KW-1185">Reference proteome</keyword>
<evidence type="ECO:0000313" key="3">
    <source>
        <dbReference type="Proteomes" id="UP001487740"/>
    </source>
</evidence>
<organism evidence="2 3">
    <name type="scientific">Scylla paramamosain</name>
    <name type="common">Mud crab</name>
    <dbReference type="NCBI Taxonomy" id="85552"/>
    <lineage>
        <taxon>Eukaryota</taxon>
        <taxon>Metazoa</taxon>
        <taxon>Ecdysozoa</taxon>
        <taxon>Arthropoda</taxon>
        <taxon>Crustacea</taxon>
        <taxon>Multicrustacea</taxon>
        <taxon>Malacostraca</taxon>
        <taxon>Eumalacostraca</taxon>
        <taxon>Eucarida</taxon>
        <taxon>Decapoda</taxon>
        <taxon>Pleocyemata</taxon>
        <taxon>Brachyura</taxon>
        <taxon>Eubrachyura</taxon>
        <taxon>Portunoidea</taxon>
        <taxon>Portunidae</taxon>
        <taxon>Portuninae</taxon>
        <taxon>Scylla</taxon>
    </lineage>
</organism>
<comment type="caution">
    <text evidence="2">The sequence shown here is derived from an EMBL/GenBank/DDBJ whole genome shotgun (WGS) entry which is preliminary data.</text>
</comment>
<protein>
    <submittedName>
        <fullName evidence="2">Uncharacterized protein</fullName>
    </submittedName>
</protein>
<sequence>MGDGVEGGGRASGGRQGKAVCGGREGEEDVCGIARNTKHHPATLASLYPRSKPASQPTALRSLVSRAA</sequence>